<dbReference type="Proteomes" id="UP000008912">
    <property type="component" value="Unassembled WGS sequence"/>
</dbReference>
<evidence type="ECO:0000256" key="1">
    <source>
        <dbReference type="ARBA" id="ARBA00012493"/>
    </source>
</evidence>
<evidence type="ECO:0000259" key="2">
    <source>
        <dbReference type="PROSITE" id="PS50878"/>
    </source>
</evidence>
<dbReference type="Pfam" id="PF00078">
    <property type="entry name" value="RVT_1"/>
    <property type="match status" value="1"/>
</dbReference>
<feature type="domain" description="Reverse transcriptase" evidence="2">
    <location>
        <begin position="498"/>
        <end position="773"/>
    </location>
</feature>
<organism evidence="3 4">
    <name type="scientific">Ailuropoda melanoleuca</name>
    <name type="common">Giant panda</name>
    <dbReference type="NCBI Taxonomy" id="9646"/>
    <lineage>
        <taxon>Eukaryota</taxon>
        <taxon>Metazoa</taxon>
        <taxon>Chordata</taxon>
        <taxon>Craniata</taxon>
        <taxon>Vertebrata</taxon>
        <taxon>Euteleostomi</taxon>
        <taxon>Mammalia</taxon>
        <taxon>Eutheria</taxon>
        <taxon>Laurasiatheria</taxon>
        <taxon>Carnivora</taxon>
        <taxon>Caniformia</taxon>
        <taxon>Ursidae</taxon>
        <taxon>Ailuropoda</taxon>
    </lineage>
</organism>
<dbReference type="AlphaFoldDB" id="A0A7N5KDH3"/>
<dbReference type="CDD" id="cd01650">
    <property type="entry name" value="RT_nLTR_like"/>
    <property type="match status" value="1"/>
</dbReference>
<dbReference type="InterPro" id="IPR043502">
    <property type="entry name" value="DNA/RNA_pol_sf"/>
</dbReference>
<dbReference type="InterPro" id="IPR005135">
    <property type="entry name" value="Endo/exonuclease/phosphatase"/>
</dbReference>
<dbReference type="GO" id="GO:0003964">
    <property type="term" value="F:RNA-directed DNA polymerase activity"/>
    <property type="evidence" value="ECO:0007669"/>
    <property type="project" value="UniProtKB-EC"/>
</dbReference>
<dbReference type="InParanoid" id="A0A7N5KDH3"/>
<dbReference type="SUPFAM" id="SSF56672">
    <property type="entry name" value="DNA/RNA polymerases"/>
    <property type="match status" value="1"/>
</dbReference>
<dbReference type="InterPro" id="IPR036691">
    <property type="entry name" value="Endo/exonu/phosph_ase_sf"/>
</dbReference>
<dbReference type="CDD" id="cd09076">
    <property type="entry name" value="L1-EN"/>
    <property type="match status" value="1"/>
</dbReference>
<protein>
    <recommendedName>
        <fullName evidence="1">RNA-directed DNA polymerase</fullName>
        <ecNumber evidence="1">2.7.7.49</ecNumber>
    </recommendedName>
</protein>
<dbReference type="PROSITE" id="PS50878">
    <property type="entry name" value="RT_POL"/>
    <property type="match status" value="1"/>
</dbReference>
<reference evidence="3" key="3">
    <citation type="submission" date="2025-09" db="UniProtKB">
        <authorList>
            <consortium name="Ensembl"/>
        </authorList>
    </citation>
    <scope>IDENTIFICATION</scope>
</reference>
<dbReference type="InterPro" id="IPR000477">
    <property type="entry name" value="RT_dom"/>
</dbReference>
<keyword evidence="4" id="KW-1185">Reference proteome</keyword>
<dbReference type="EC" id="2.7.7.49" evidence="1"/>
<reference evidence="3 4" key="1">
    <citation type="journal article" date="2010" name="Nature">
        <title>The sequence and de novo assembly of the giant panda genome.</title>
        <authorList>
            <person name="Li R."/>
            <person name="Fan W."/>
            <person name="Tian G."/>
            <person name="Zhu H."/>
            <person name="He L."/>
            <person name="Cai J."/>
            <person name="Huang Q."/>
            <person name="Cai Q."/>
            <person name="Li B."/>
            <person name="Bai Y."/>
            <person name="Zhang Z."/>
            <person name="Zhang Y."/>
            <person name="Wang W."/>
            <person name="Li J."/>
            <person name="Wei F."/>
            <person name="Li H."/>
            <person name="Jian M."/>
            <person name="Li J."/>
            <person name="Zhang Z."/>
            <person name="Nielsen R."/>
            <person name="Li D."/>
            <person name="Gu W."/>
            <person name="Yang Z."/>
            <person name="Xuan Z."/>
            <person name="Ryder O.A."/>
            <person name="Leung F.C."/>
            <person name="Zhou Y."/>
            <person name="Cao J."/>
            <person name="Sun X."/>
            <person name="Fu Y."/>
            <person name="Fang X."/>
            <person name="Guo X."/>
            <person name="Wang B."/>
            <person name="Hou R."/>
            <person name="Shen F."/>
            <person name="Mu B."/>
            <person name="Ni P."/>
            <person name="Lin R."/>
            <person name="Qian W."/>
            <person name="Wang G."/>
            <person name="Yu C."/>
            <person name="Nie W."/>
            <person name="Wang J."/>
            <person name="Wu Z."/>
            <person name="Liang H."/>
            <person name="Min J."/>
            <person name="Wu Q."/>
            <person name="Cheng S."/>
            <person name="Ruan J."/>
            <person name="Wang M."/>
            <person name="Shi Z."/>
            <person name="Wen M."/>
            <person name="Liu B."/>
            <person name="Ren X."/>
            <person name="Zheng H."/>
            <person name="Dong D."/>
            <person name="Cook K."/>
            <person name="Shan G."/>
            <person name="Zhang H."/>
            <person name="Kosiol C."/>
            <person name="Xie X."/>
            <person name="Lu Z."/>
            <person name="Zheng H."/>
            <person name="Li Y."/>
            <person name="Steiner C.C."/>
            <person name="Lam T.T."/>
            <person name="Lin S."/>
            <person name="Zhang Q."/>
            <person name="Li G."/>
            <person name="Tian J."/>
            <person name="Gong T."/>
            <person name="Liu H."/>
            <person name="Zhang D."/>
            <person name="Fang L."/>
            <person name="Ye C."/>
            <person name="Zhang J."/>
            <person name="Hu W."/>
            <person name="Xu A."/>
            <person name="Ren Y."/>
            <person name="Zhang G."/>
            <person name="Bruford M.W."/>
            <person name="Li Q."/>
            <person name="Ma L."/>
            <person name="Guo Y."/>
            <person name="An N."/>
            <person name="Hu Y."/>
            <person name="Zheng Y."/>
            <person name="Shi Y."/>
            <person name="Li Z."/>
            <person name="Liu Q."/>
            <person name="Chen Y."/>
            <person name="Zhao J."/>
            <person name="Qu N."/>
            <person name="Zhao S."/>
            <person name="Tian F."/>
            <person name="Wang X."/>
            <person name="Wang H."/>
            <person name="Xu L."/>
            <person name="Liu X."/>
            <person name="Vinar T."/>
            <person name="Wang Y."/>
            <person name="Lam T.W."/>
            <person name="Yiu S.M."/>
            <person name="Liu S."/>
            <person name="Zhang H."/>
            <person name="Li D."/>
            <person name="Huang Y."/>
            <person name="Wang X."/>
            <person name="Yang G."/>
            <person name="Jiang Z."/>
            <person name="Wang J."/>
            <person name="Qin N."/>
            <person name="Li L."/>
            <person name="Li J."/>
            <person name="Bolund L."/>
            <person name="Kristiansen K."/>
            <person name="Wong G.K."/>
            <person name="Olson M."/>
            <person name="Zhang X."/>
            <person name="Li S."/>
            <person name="Yang H."/>
            <person name="Wang J."/>
            <person name="Wang J."/>
        </authorList>
    </citation>
    <scope>NUCLEOTIDE SEQUENCE [LARGE SCALE GENOMIC DNA]</scope>
</reference>
<sequence>MASLKSYLSIISINLNGLNSPIKRHRVADWIKRHDPSICCLQETHFEPKDAFRLRVRGWSTIFHANGPQKKAGVAILISDRLDFKLEAIERDTEGHYIILKGSIQQVDMTIINIYAPNRGAARYTSQLLTKIKRHIDKNTVIVGDLNTPLSEIDRTPWQKLSKESKALNAILDELDLIDIYRTLHPRTKEYSFYSNAHGTFSRIDHALGHKTGLSQYQKIEIIPCIFSDHNALKLELNHKEKPGRNSNTWRLRTILLKNDSINQEIKKQIKQFMETNENEYTTVQNLWDTAKAVLRGKYIAIQASLKRIEKSKMQFLYSHLKKLEQQQRDRPNPLTRKELTKIRAEINELETRTTVEQINRTRSWFFERIHKIDRPLAKLVQKQRERTEIIKIMTEKGEVTTSTIEIARIIRNFYQQLYAKKLNNLEEMEAFLETYKLPRLKQEEIDFLNRPINYEEIESVINNLPNNKTPGPDGFPGEFYQTFKEEIIPILLKLFQKIETEGKLPNSFYEANITLIPKPGKDPLKKENYRPISLMNMDAKILNKILANRIQQYIKRIIHHDQVGFIPGMQAWFNTRKSINVIHHINKKRLKNHMILSIDAEKAFDKIQHPFLIKTLQSVGIEGTFLNLIKAIYEKPTASIILNGEKLEAFPLRSGTRQGCPLSPLLFNIVLEVLATAIRRQKGIKGIQIGKEEVKLSLFADDMILYMENPKESTPKLLEVIEQFSKVAGYKINAQKSVAFLYTNNETEEREIRESIPFTITPKTMRYLGINLTRDVKDLYARNYRSLLKDIEEDIKRWKNIPCSWIGRINIVKMSILPRAIYTFNAIPIKIPRTFFKELEQIVLKFVWNQKRPRISKELLKRKNKAGGITMPDFELYYKAVITKTAWYWHKNRHIDQWNRIENPEMDPRLFGQLIFDKAGKNIRWKKDSLFNKWCWENWTATCKRMKLDHSLTPYTKINSKWMKDLNVRQESIKILEENIGNNFYDIGQSNLFHDTSPKAREIKDKMNLWDFIRIKSFCTAKETVKKTKRQPTEWENIFAKDTTDKGLVSKIYKELLKLNTRETNKQIIKWAEDMNRHFSNEDIQMANRHMKKCSKSLAIREIQIKTTLRYHLTPVRMAKIDKARNNNCWRGCGERGSLLHCWWECKLVQPLWKTVWRSLKKLKIELPYDPAIALLGVYPKDTDVVKRRAICTPMFIAALSTIAKSWKEPRCPSTDDWIKKLWSIYTMEYYSAIRKNEFSTFAATWTALEEIMLSEISQAEKDNYHMISLIYGT</sequence>
<dbReference type="Ensembl" id="ENSAMET00000028317.1">
    <property type="protein sequence ID" value="ENSAMEP00000038223.1"/>
    <property type="gene ID" value="ENSAMEG00000028402.1"/>
</dbReference>
<accession>A0A7N5KDH3</accession>
<proteinExistence type="predicted"/>
<dbReference type="SUPFAM" id="SSF56219">
    <property type="entry name" value="DNase I-like"/>
    <property type="match status" value="1"/>
</dbReference>
<dbReference type="Gene3D" id="3.60.10.10">
    <property type="entry name" value="Endonuclease/exonuclease/phosphatase"/>
    <property type="match status" value="1"/>
</dbReference>
<evidence type="ECO:0000313" key="4">
    <source>
        <dbReference type="Proteomes" id="UP000008912"/>
    </source>
</evidence>
<reference evidence="3" key="2">
    <citation type="submission" date="2025-08" db="UniProtKB">
        <authorList>
            <consortium name="Ensembl"/>
        </authorList>
    </citation>
    <scope>IDENTIFICATION</scope>
</reference>
<name>A0A7N5KDH3_AILME</name>
<dbReference type="Pfam" id="PF03372">
    <property type="entry name" value="Exo_endo_phos"/>
    <property type="match status" value="1"/>
</dbReference>
<dbReference type="PANTHER" id="PTHR19446">
    <property type="entry name" value="REVERSE TRANSCRIPTASES"/>
    <property type="match status" value="1"/>
</dbReference>
<dbReference type="GeneTree" id="ENSGT01150000286964"/>
<evidence type="ECO:0000313" key="3">
    <source>
        <dbReference type="Ensembl" id="ENSAMEP00000038223.1"/>
    </source>
</evidence>